<reference evidence="1" key="1">
    <citation type="journal article" date="2014" name="Front. Microbiol.">
        <title>High frequency of phylogenetically diverse reductive dehalogenase-homologous genes in deep subseafloor sedimentary metagenomes.</title>
        <authorList>
            <person name="Kawai M."/>
            <person name="Futagami T."/>
            <person name="Toyoda A."/>
            <person name="Takaki Y."/>
            <person name="Nishi S."/>
            <person name="Hori S."/>
            <person name="Arai W."/>
            <person name="Tsubouchi T."/>
            <person name="Morono Y."/>
            <person name="Uchiyama I."/>
            <person name="Ito T."/>
            <person name="Fujiyama A."/>
            <person name="Inagaki F."/>
            <person name="Takami H."/>
        </authorList>
    </citation>
    <scope>NUCLEOTIDE SEQUENCE</scope>
    <source>
        <strain evidence="1">Expedition CK06-06</strain>
    </source>
</reference>
<comment type="caution">
    <text evidence="1">The sequence shown here is derived from an EMBL/GenBank/DDBJ whole genome shotgun (WGS) entry which is preliminary data.</text>
</comment>
<proteinExistence type="predicted"/>
<dbReference type="AlphaFoldDB" id="X1IRA3"/>
<gene>
    <name evidence="1" type="ORF">S03H2_68606</name>
</gene>
<name>X1IRA3_9ZZZZ</name>
<sequence length="78" mass="9127">GLTYADAERFRNSIPDVEVVVPIRRLSQQAWYRNRKVAIEVISTVPWYPEMSPIQLRFGRFLSSIDMHHIINPVCRVS</sequence>
<organism evidence="1">
    <name type="scientific">marine sediment metagenome</name>
    <dbReference type="NCBI Taxonomy" id="412755"/>
    <lineage>
        <taxon>unclassified sequences</taxon>
        <taxon>metagenomes</taxon>
        <taxon>ecological metagenomes</taxon>
    </lineage>
</organism>
<accession>X1IRA3</accession>
<evidence type="ECO:0000313" key="1">
    <source>
        <dbReference type="EMBL" id="GAH84956.1"/>
    </source>
</evidence>
<feature type="non-terminal residue" evidence="1">
    <location>
        <position position="1"/>
    </location>
</feature>
<protein>
    <submittedName>
        <fullName evidence="1">Uncharacterized protein</fullName>
    </submittedName>
</protein>
<dbReference type="EMBL" id="BARU01045137">
    <property type="protein sequence ID" value="GAH84956.1"/>
    <property type="molecule type" value="Genomic_DNA"/>
</dbReference>